<protein>
    <submittedName>
        <fullName evidence="1">Uncharacterized protein</fullName>
    </submittedName>
</protein>
<reference evidence="1 2" key="1">
    <citation type="journal article" date="2018" name="Sci. Rep.">
        <title>Genomic signatures of local adaptation to the degree of environmental predictability in rotifers.</title>
        <authorList>
            <person name="Franch-Gras L."/>
            <person name="Hahn C."/>
            <person name="Garcia-Roger E.M."/>
            <person name="Carmona M.J."/>
            <person name="Serra M."/>
            <person name="Gomez A."/>
        </authorList>
    </citation>
    <scope>NUCLEOTIDE SEQUENCE [LARGE SCALE GENOMIC DNA]</scope>
    <source>
        <strain evidence="1">HYR1</strain>
    </source>
</reference>
<sequence length="144" mass="16376">MRSVNLQDTEVKEISLISDKIRSCSEACIFFLSMTYLIICKFPRERSGLGFGDAVDWEAILEPNSCSQIKTSGGQWTTLKTPDRSFVIARSRIFFMNEVPKICWVRKLLSMVLKNSRLEGQALFKQTTSCLSHLISGKFKSPEK</sequence>
<dbReference type="EMBL" id="REGN01014098">
    <property type="protein sequence ID" value="RMZ93076.1"/>
    <property type="molecule type" value="Genomic_DNA"/>
</dbReference>
<evidence type="ECO:0000313" key="2">
    <source>
        <dbReference type="Proteomes" id="UP000276133"/>
    </source>
</evidence>
<comment type="caution">
    <text evidence="1">The sequence shown here is derived from an EMBL/GenBank/DDBJ whole genome shotgun (WGS) entry which is preliminary data.</text>
</comment>
<dbReference type="AlphaFoldDB" id="A0A3M7P1U9"/>
<organism evidence="1 2">
    <name type="scientific">Brachionus plicatilis</name>
    <name type="common">Marine rotifer</name>
    <name type="synonym">Brachionus muelleri</name>
    <dbReference type="NCBI Taxonomy" id="10195"/>
    <lineage>
        <taxon>Eukaryota</taxon>
        <taxon>Metazoa</taxon>
        <taxon>Spiralia</taxon>
        <taxon>Gnathifera</taxon>
        <taxon>Rotifera</taxon>
        <taxon>Eurotatoria</taxon>
        <taxon>Monogononta</taxon>
        <taxon>Pseudotrocha</taxon>
        <taxon>Ploima</taxon>
        <taxon>Brachionidae</taxon>
        <taxon>Brachionus</taxon>
    </lineage>
</organism>
<proteinExistence type="predicted"/>
<accession>A0A3M7P1U9</accession>
<name>A0A3M7P1U9_BRAPC</name>
<feature type="non-terminal residue" evidence="1">
    <location>
        <position position="144"/>
    </location>
</feature>
<dbReference type="Proteomes" id="UP000276133">
    <property type="component" value="Unassembled WGS sequence"/>
</dbReference>
<keyword evidence="2" id="KW-1185">Reference proteome</keyword>
<evidence type="ECO:0000313" key="1">
    <source>
        <dbReference type="EMBL" id="RMZ93076.1"/>
    </source>
</evidence>
<gene>
    <name evidence="1" type="ORF">BpHYR1_014110</name>
</gene>